<dbReference type="eggNOG" id="ENOG502TARG">
    <property type="taxonomic scope" value="Eukaryota"/>
</dbReference>
<feature type="signal peptide" evidence="6">
    <location>
        <begin position="1"/>
        <end position="19"/>
    </location>
</feature>
<keyword evidence="5" id="KW-1015">Disulfide bond</keyword>
<evidence type="ECO:0000256" key="5">
    <source>
        <dbReference type="ARBA" id="ARBA00023157"/>
    </source>
</evidence>
<dbReference type="GO" id="GO:0004252">
    <property type="term" value="F:serine-type endopeptidase activity"/>
    <property type="evidence" value="ECO:0007669"/>
    <property type="project" value="InterPro"/>
</dbReference>
<dbReference type="PANTHER" id="PTHR24276">
    <property type="entry name" value="POLYSERASE-RELATED"/>
    <property type="match status" value="1"/>
</dbReference>
<dbReference type="FunCoup" id="B3LV98">
    <property type="interactions" value="65"/>
</dbReference>
<keyword evidence="3 8" id="KW-0378">Hydrolase</keyword>
<dbReference type="GO" id="GO:0045434">
    <property type="term" value="P:negative regulation of female receptivity, post-mating"/>
    <property type="evidence" value="ECO:0007669"/>
    <property type="project" value="EnsemblMetazoa"/>
</dbReference>
<evidence type="ECO:0000256" key="1">
    <source>
        <dbReference type="ARBA" id="ARBA00022670"/>
    </source>
</evidence>
<dbReference type="InterPro" id="IPR009003">
    <property type="entry name" value="Peptidase_S1_PA"/>
</dbReference>
<evidence type="ECO:0000256" key="3">
    <source>
        <dbReference type="ARBA" id="ARBA00022801"/>
    </source>
</evidence>
<sequence length="337" mass="39002">MRVLETLLVLVFGLSYTSSKWIKKYVENYHRPTYYNKGHSSLDHVDYNRTALEERDQHPVEEQHAQEPFDALRHQSFYISVLHHGSVICAGALISHRMVITSTVCFRSPVRDNTYEYKAVHLSVLAAIDMVPFRETMPHQVIGFYMPVNKNNKEVSHICLLGLNQKLGPRYRYISLYRRIPQQRDEVTLTYLGAATRRLKYFNTSVLNFDRCKVYFDALDFFDVHTYHPDYICVRNRRHTKKTTCNTRPGDPLVKDNQLAGINIFGERCELDDVVNMDIYLPIRPVVPFIQLATDALRAFTGTGPYNETANPPEMSPLVKSLKEGKPMVWAADEKHS</sequence>
<dbReference type="OrthoDB" id="7883234at2759"/>
<dbReference type="InterPro" id="IPR050430">
    <property type="entry name" value="Peptidase_S1"/>
</dbReference>
<dbReference type="InParanoid" id="B3LV98"/>
<evidence type="ECO:0000256" key="6">
    <source>
        <dbReference type="SAM" id="SignalP"/>
    </source>
</evidence>
<dbReference type="OMA" id="YYNRAHR"/>
<dbReference type="KEGG" id="dan:6499225"/>
<keyword evidence="2 6" id="KW-0732">Signal</keyword>
<evidence type="ECO:0000313" key="9">
    <source>
        <dbReference type="Proteomes" id="UP000007801"/>
    </source>
</evidence>
<dbReference type="PANTHER" id="PTHR24276:SF94">
    <property type="entry name" value="AT20289P-RELATED"/>
    <property type="match status" value="1"/>
</dbReference>
<evidence type="ECO:0000256" key="4">
    <source>
        <dbReference type="ARBA" id="ARBA00022825"/>
    </source>
</evidence>
<dbReference type="Pfam" id="PF00089">
    <property type="entry name" value="Trypsin"/>
    <property type="match status" value="1"/>
</dbReference>
<dbReference type="GO" id="GO:0006508">
    <property type="term" value="P:proteolysis"/>
    <property type="evidence" value="ECO:0007669"/>
    <property type="project" value="UniProtKB-KW"/>
</dbReference>
<protein>
    <recommendedName>
        <fullName evidence="7">Peptidase S1 domain-containing protein</fullName>
    </recommendedName>
</protein>
<accession>B3LV98</accession>
<dbReference type="EMBL" id="CH902617">
    <property type="protein sequence ID" value="EDV43630.1"/>
    <property type="molecule type" value="Genomic_DNA"/>
</dbReference>
<dbReference type="SUPFAM" id="SSF50494">
    <property type="entry name" value="Trypsin-like serine proteases"/>
    <property type="match status" value="1"/>
</dbReference>
<proteinExistence type="predicted"/>
<keyword evidence="1" id="KW-0645">Protease</keyword>
<evidence type="ECO:0000256" key="2">
    <source>
        <dbReference type="ARBA" id="ARBA00022729"/>
    </source>
</evidence>
<evidence type="ECO:0000313" key="8">
    <source>
        <dbReference type="EMBL" id="EDV43630.1"/>
    </source>
</evidence>
<dbReference type="PhylomeDB" id="B3LV98"/>
<dbReference type="InterPro" id="IPR001254">
    <property type="entry name" value="Trypsin_dom"/>
</dbReference>
<reference evidence="8 9" key="1">
    <citation type="journal article" date="2007" name="Nature">
        <title>Evolution of genes and genomes on the Drosophila phylogeny.</title>
        <authorList>
            <consortium name="Drosophila 12 Genomes Consortium"/>
            <person name="Clark A.G."/>
            <person name="Eisen M.B."/>
            <person name="Smith D.R."/>
            <person name="Bergman C.M."/>
            <person name="Oliver B."/>
            <person name="Markow T.A."/>
            <person name="Kaufman T.C."/>
            <person name="Kellis M."/>
            <person name="Gelbart W."/>
            <person name="Iyer V.N."/>
            <person name="Pollard D.A."/>
            <person name="Sackton T.B."/>
            <person name="Larracuente A.M."/>
            <person name="Singh N.D."/>
            <person name="Abad J.P."/>
            <person name="Abt D.N."/>
            <person name="Adryan B."/>
            <person name="Aguade M."/>
            <person name="Akashi H."/>
            <person name="Anderson W.W."/>
            <person name="Aquadro C.F."/>
            <person name="Ardell D.H."/>
            <person name="Arguello R."/>
            <person name="Artieri C.G."/>
            <person name="Barbash D.A."/>
            <person name="Barker D."/>
            <person name="Barsanti P."/>
            <person name="Batterham P."/>
            <person name="Batzoglou S."/>
            <person name="Begun D."/>
            <person name="Bhutkar A."/>
            <person name="Blanco E."/>
            <person name="Bosak S.A."/>
            <person name="Bradley R.K."/>
            <person name="Brand A.D."/>
            <person name="Brent M.R."/>
            <person name="Brooks A.N."/>
            <person name="Brown R.H."/>
            <person name="Butlin R.K."/>
            <person name="Caggese C."/>
            <person name="Calvi B.R."/>
            <person name="Bernardo de Carvalho A."/>
            <person name="Caspi A."/>
            <person name="Castrezana S."/>
            <person name="Celniker S.E."/>
            <person name="Chang J.L."/>
            <person name="Chapple C."/>
            <person name="Chatterji S."/>
            <person name="Chinwalla A."/>
            <person name="Civetta A."/>
            <person name="Clifton S.W."/>
            <person name="Comeron J.M."/>
            <person name="Costello J.C."/>
            <person name="Coyne J.A."/>
            <person name="Daub J."/>
            <person name="David R.G."/>
            <person name="Delcher A.L."/>
            <person name="Delehaunty K."/>
            <person name="Do C.B."/>
            <person name="Ebling H."/>
            <person name="Edwards K."/>
            <person name="Eickbush T."/>
            <person name="Evans J.D."/>
            <person name="Filipski A."/>
            <person name="Findeiss S."/>
            <person name="Freyhult E."/>
            <person name="Fulton L."/>
            <person name="Fulton R."/>
            <person name="Garcia A.C."/>
            <person name="Gardiner A."/>
            <person name="Garfield D.A."/>
            <person name="Garvin B.E."/>
            <person name="Gibson G."/>
            <person name="Gilbert D."/>
            <person name="Gnerre S."/>
            <person name="Godfrey J."/>
            <person name="Good R."/>
            <person name="Gotea V."/>
            <person name="Gravely B."/>
            <person name="Greenberg A.J."/>
            <person name="Griffiths-Jones S."/>
            <person name="Gross S."/>
            <person name="Guigo R."/>
            <person name="Gustafson E.A."/>
            <person name="Haerty W."/>
            <person name="Hahn M.W."/>
            <person name="Halligan D.L."/>
            <person name="Halpern A.L."/>
            <person name="Halter G.M."/>
            <person name="Han M.V."/>
            <person name="Heger A."/>
            <person name="Hillier L."/>
            <person name="Hinrichs A.S."/>
            <person name="Holmes I."/>
            <person name="Hoskins R.A."/>
            <person name="Hubisz M.J."/>
            <person name="Hultmark D."/>
            <person name="Huntley M.A."/>
            <person name="Jaffe D.B."/>
            <person name="Jagadeeshan S."/>
            <person name="Jeck W.R."/>
            <person name="Johnson J."/>
            <person name="Jones C.D."/>
            <person name="Jordan W.C."/>
            <person name="Karpen G.H."/>
            <person name="Kataoka E."/>
            <person name="Keightley P.D."/>
            <person name="Kheradpour P."/>
            <person name="Kirkness E.F."/>
            <person name="Koerich L.B."/>
            <person name="Kristiansen K."/>
            <person name="Kudrna D."/>
            <person name="Kulathinal R.J."/>
            <person name="Kumar S."/>
            <person name="Kwok R."/>
            <person name="Lander E."/>
            <person name="Langley C.H."/>
            <person name="Lapoint R."/>
            <person name="Lazzaro B.P."/>
            <person name="Lee S.J."/>
            <person name="Levesque L."/>
            <person name="Li R."/>
            <person name="Lin C.F."/>
            <person name="Lin M.F."/>
            <person name="Lindblad-Toh K."/>
            <person name="Llopart A."/>
            <person name="Long M."/>
            <person name="Low L."/>
            <person name="Lozovsky E."/>
            <person name="Lu J."/>
            <person name="Luo M."/>
            <person name="Machado C.A."/>
            <person name="Makalowski W."/>
            <person name="Marzo M."/>
            <person name="Matsuda M."/>
            <person name="Matzkin L."/>
            <person name="McAllister B."/>
            <person name="McBride C.S."/>
            <person name="McKernan B."/>
            <person name="McKernan K."/>
            <person name="Mendez-Lago M."/>
            <person name="Minx P."/>
            <person name="Mollenhauer M.U."/>
            <person name="Montooth K."/>
            <person name="Mount S.M."/>
            <person name="Mu X."/>
            <person name="Myers E."/>
            <person name="Negre B."/>
            <person name="Newfeld S."/>
            <person name="Nielsen R."/>
            <person name="Noor M.A."/>
            <person name="O'Grady P."/>
            <person name="Pachter L."/>
            <person name="Papaceit M."/>
            <person name="Parisi M.J."/>
            <person name="Parisi M."/>
            <person name="Parts L."/>
            <person name="Pedersen J.S."/>
            <person name="Pesole G."/>
            <person name="Phillippy A.M."/>
            <person name="Ponting C.P."/>
            <person name="Pop M."/>
            <person name="Porcelli D."/>
            <person name="Powell J.R."/>
            <person name="Prohaska S."/>
            <person name="Pruitt K."/>
            <person name="Puig M."/>
            <person name="Quesneville H."/>
            <person name="Ram K.R."/>
            <person name="Rand D."/>
            <person name="Rasmussen M.D."/>
            <person name="Reed L.K."/>
            <person name="Reenan R."/>
            <person name="Reily A."/>
            <person name="Remington K.A."/>
            <person name="Rieger T.T."/>
            <person name="Ritchie M.G."/>
            <person name="Robin C."/>
            <person name="Rogers Y.H."/>
            <person name="Rohde C."/>
            <person name="Rozas J."/>
            <person name="Rubenfield M.J."/>
            <person name="Ruiz A."/>
            <person name="Russo S."/>
            <person name="Salzberg S.L."/>
            <person name="Sanchez-Gracia A."/>
            <person name="Saranga D.J."/>
            <person name="Sato H."/>
            <person name="Schaeffer S.W."/>
            <person name="Schatz M.C."/>
            <person name="Schlenke T."/>
            <person name="Schwartz R."/>
            <person name="Segarra C."/>
            <person name="Singh R.S."/>
            <person name="Sirot L."/>
            <person name="Sirota M."/>
            <person name="Sisneros N.B."/>
            <person name="Smith C.D."/>
            <person name="Smith T.F."/>
            <person name="Spieth J."/>
            <person name="Stage D.E."/>
            <person name="Stark A."/>
            <person name="Stephan W."/>
            <person name="Strausberg R.L."/>
            <person name="Strempel S."/>
            <person name="Sturgill D."/>
            <person name="Sutton G."/>
            <person name="Sutton G.G."/>
            <person name="Tao W."/>
            <person name="Teichmann S."/>
            <person name="Tobari Y.N."/>
            <person name="Tomimura Y."/>
            <person name="Tsolas J.M."/>
            <person name="Valente V.L."/>
            <person name="Venter E."/>
            <person name="Venter J.C."/>
            <person name="Vicario S."/>
            <person name="Vieira F.G."/>
            <person name="Vilella A.J."/>
            <person name="Villasante A."/>
            <person name="Walenz B."/>
            <person name="Wang J."/>
            <person name="Wasserman M."/>
            <person name="Watts T."/>
            <person name="Wilson D."/>
            <person name="Wilson R.K."/>
            <person name="Wing R.A."/>
            <person name="Wolfner M.F."/>
            <person name="Wong A."/>
            <person name="Wong G.K."/>
            <person name="Wu C.I."/>
            <person name="Wu G."/>
            <person name="Yamamoto D."/>
            <person name="Yang H.P."/>
            <person name="Yang S.P."/>
            <person name="Yorke J.A."/>
            <person name="Yoshida K."/>
            <person name="Zdobnov E."/>
            <person name="Zhang P."/>
            <person name="Zhang Y."/>
            <person name="Zimin A.V."/>
            <person name="Baldwin J."/>
            <person name="Abdouelleil A."/>
            <person name="Abdulkadir J."/>
            <person name="Abebe A."/>
            <person name="Abera B."/>
            <person name="Abreu J."/>
            <person name="Acer S.C."/>
            <person name="Aftuck L."/>
            <person name="Alexander A."/>
            <person name="An P."/>
            <person name="Anderson E."/>
            <person name="Anderson S."/>
            <person name="Arachi H."/>
            <person name="Azer M."/>
            <person name="Bachantsang P."/>
            <person name="Barry A."/>
            <person name="Bayul T."/>
            <person name="Berlin A."/>
            <person name="Bessette D."/>
            <person name="Bloom T."/>
            <person name="Blye J."/>
            <person name="Boguslavskiy L."/>
            <person name="Bonnet C."/>
            <person name="Boukhgalter B."/>
            <person name="Bourzgui I."/>
            <person name="Brown A."/>
            <person name="Cahill P."/>
            <person name="Channer S."/>
            <person name="Cheshatsang Y."/>
            <person name="Chuda L."/>
            <person name="Citroen M."/>
            <person name="Collymore A."/>
            <person name="Cooke P."/>
            <person name="Costello M."/>
            <person name="D'Aco K."/>
            <person name="Daza R."/>
            <person name="De Haan G."/>
            <person name="DeGray S."/>
            <person name="DeMaso C."/>
            <person name="Dhargay N."/>
            <person name="Dooley K."/>
            <person name="Dooley E."/>
            <person name="Doricent M."/>
            <person name="Dorje P."/>
            <person name="Dorjee K."/>
            <person name="Dupes A."/>
            <person name="Elong R."/>
            <person name="Falk J."/>
            <person name="Farina A."/>
            <person name="Faro S."/>
            <person name="Ferguson D."/>
            <person name="Fisher S."/>
            <person name="Foley C.D."/>
            <person name="Franke A."/>
            <person name="Friedrich D."/>
            <person name="Gadbois L."/>
            <person name="Gearin G."/>
            <person name="Gearin C.R."/>
            <person name="Giannoukos G."/>
            <person name="Goode T."/>
            <person name="Graham J."/>
            <person name="Grandbois E."/>
            <person name="Grewal S."/>
            <person name="Gyaltsen K."/>
            <person name="Hafez N."/>
            <person name="Hagos B."/>
            <person name="Hall J."/>
            <person name="Henson C."/>
            <person name="Hollinger A."/>
            <person name="Honan T."/>
            <person name="Huard M.D."/>
            <person name="Hughes L."/>
            <person name="Hurhula B."/>
            <person name="Husby M.E."/>
            <person name="Kamat A."/>
            <person name="Kanga B."/>
            <person name="Kashin S."/>
            <person name="Khazanovich D."/>
            <person name="Kisner P."/>
            <person name="Lance K."/>
            <person name="Lara M."/>
            <person name="Lee W."/>
            <person name="Lennon N."/>
            <person name="Letendre F."/>
            <person name="LeVine R."/>
            <person name="Lipovsky A."/>
            <person name="Liu X."/>
            <person name="Liu J."/>
            <person name="Liu S."/>
            <person name="Lokyitsang T."/>
            <person name="Lokyitsang Y."/>
            <person name="Lubonja R."/>
            <person name="Lui A."/>
            <person name="MacDonald P."/>
            <person name="Magnisalis V."/>
            <person name="Maru K."/>
            <person name="Matthews C."/>
            <person name="McCusker W."/>
            <person name="McDonough S."/>
            <person name="Mehta T."/>
            <person name="Meldrim J."/>
            <person name="Meneus L."/>
            <person name="Mihai O."/>
            <person name="Mihalev A."/>
            <person name="Mihova T."/>
            <person name="Mittelman R."/>
            <person name="Mlenga V."/>
            <person name="Montmayeur A."/>
            <person name="Mulrain L."/>
            <person name="Navidi A."/>
            <person name="Naylor J."/>
            <person name="Negash T."/>
            <person name="Nguyen T."/>
            <person name="Nguyen N."/>
            <person name="Nicol R."/>
            <person name="Norbu C."/>
            <person name="Norbu N."/>
            <person name="Novod N."/>
            <person name="O'Neill B."/>
            <person name="Osman S."/>
            <person name="Markiewicz E."/>
            <person name="Oyono O.L."/>
            <person name="Patti C."/>
            <person name="Phunkhang P."/>
            <person name="Pierre F."/>
            <person name="Priest M."/>
            <person name="Raghuraman S."/>
            <person name="Rege F."/>
            <person name="Reyes R."/>
            <person name="Rise C."/>
            <person name="Rogov P."/>
            <person name="Ross K."/>
            <person name="Ryan E."/>
            <person name="Settipalli S."/>
            <person name="Shea T."/>
            <person name="Sherpa N."/>
            <person name="Shi L."/>
            <person name="Shih D."/>
            <person name="Sparrow T."/>
            <person name="Spaulding J."/>
            <person name="Stalker J."/>
            <person name="Stange-Thomann N."/>
            <person name="Stavropoulos S."/>
            <person name="Stone C."/>
            <person name="Strader C."/>
            <person name="Tesfaye S."/>
            <person name="Thomson T."/>
            <person name="Thoulutsang Y."/>
            <person name="Thoulutsang D."/>
            <person name="Topham K."/>
            <person name="Topping I."/>
            <person name="Tsamla T."/>
            <person name="Vassiliev H."/>
            <person name="Vo A."/>
            <person name="Wangchuk T."/>
            <person name="Wangdi T."/>
            <person name="Weiand M."/>
            <person name="Wilkinson J."/>
            <person name="Wilson A."/>
            <person name="Yadav S."/>
            <person name="Young G."/>
            <person name="Yu Q."/>
            <person name="Zembek L."/>
            <person name="Zhong D."/>
            <person name="Zimmer A."/>
            <person name="Zwirko Z."/>
            <person name="Jaffe D.B."/>
            <person name="Alvarez P."/>
            <person name="Brockman W."/>
            <person name="Butler J."/>
            <person name="Chin C."/>
            <person name="Gnerre S."/>
            <person name="Grabherr M."/>
            <person name="Kleber M."/>
            <person name="Mauceli E."/>
            <person name="MacCallum I."/>
        </authorList>
    </citation>
    <scope>NUCLEOTIDE SEQUENCE [LARGE SCALE GENOMIC DNA]</scope>
    <source>
        <strain evidence="9">Tucson 14024-0371.13</strain>
    </source>
</reference>
<dbReference type="GeneID" id="6499225"/>
<keyword evidence="4" id="KW-0720">Serine protease</keyword>
<dbReference type="GO" id="GO:0046693">
    <property type="term" value="P:sperm storage"/>
    <property type="evidence" value="ECO:0007669"/>
    <property type="project" value="EnsemblMetazoa"/>
</dbReference>
<name>B3LV98_DROAN</name>
<dbReference type="HOGENOM" id="CLU_829694_0_0_1"/>
<feature type="chain" id="PRO_5002791469" description="Peptidase S1 domain-containing protein" evidence="6">
    <location>
        <begin position="20"/>
        <end position="337"/>
    </location>
</feature>
<evidence type="ECO:0000259" key="7">
    <source>
        <dbReference type="Pfam" id="PF00089"/>
    </source>
</evidence>
<dbReference type="Proteomes" id="UP000007801">
    <property type="component" value="Unassembled WGS sequence"/>
</dbReference>
<gene>
    <name evidence="8" type="primary">Dana\GF16429</name>
    <name evidence="8" type="synonym">dana_GLEANR_17699</name>
    <name evidence="8" type="ORF">GF16429</name>
</gene>
<dbReference type="AlphaFoldDB" id="B3LV98"/>
<dbReference type="InterPro" id="IPR043504">
    <property type="entry name" value="Peptidase_S1_PA_chymotrypsin"/>
</dbReference>
<dbReference type="STRING" id="7217.B3LV98"/>
<feature type="domain" description="Peptidase S1" evidence="7">
    <location>
        <begin position="76"/>
        <end position="290"/>
    </location>
</feature>
<dbReference type="Gene3D" id="2.40.10.10">
    <property type="entry name" value="Trypsin-like serine proteases"/>
    <property type="match status" value="2"/>
</dbReference>
<organism evidence="8 9">
    <name type="scientific">Drosophila ananassae</name>
    <name type="common">Fruit fly</name>
    <dbReference type="NCBI Taxonomy" id="7217"/>
    <lineage>
        <taxon>Eukaryota</taxon>
        <taxon>Metazoa</taxon>
        <taxon>Ecdysozoa</taxon>
        <taxon>Arthropoda</taxon>
        <taxon>Hexapoda</taxon>
        <taxon>Insecta</taxon>
        <taxon>Pterygota</taxon>
        <taxon>Neoptera</taxon>
        <taxon>Endopterygota</taxon>
        <taxon>Diptera</taxon>
        <taxon>Brachycera</taxon>
        <taxon>Muscomorpha</taxon>
        <taxon>Ephydroidea</taxon>
        <taxon>Drosophilidae</taxon>
        <taxon>Drosophila</taxon>
        <taxon>Sophophora</taxon>
    </lineage>
</organism>
<keyword evidence="9" id="KW-1185">Reference proteome</keyword>